<dbReference type="Gene3D" id="3.40.50.880">
    <property type="match status" value="1"/>
</dbReference>
<name>A0A8H6WHX7_MYCCL</name>
<keyword evidence="3" id="KW-1185">Reference proteome</keyword>
<proteinExistence type="predicted"/>
<dbReference type="AlphaFoldDB" id="A0A8H6WHX7"/>
<dbReference type="InterPro" id="IPR052158">
    <property type="entry name" value="INH-QAR"/>
</dbReference>
<dbReference type="Proteomes" id="UP000613580">
    <property type="component" value="Unassembled WGS sequence"/>
</dbReference>
<evidence type="ECO:0000313" key="2">
    <source>
        <dbReference type="EMBL" id="KAF7319304.1"/>
    </source>
</evidence>
<dbReference type="Pfam" id="PF01965">
    <property type="entry name" value="DJ-1_PfpI"/>
    <property type="match status" value="1"/>
</dbReference>
<comment type="caution">
    <text evidence="2">The sequence shown here is derived from an EMBL/GenBank/DDBJ whole genome shotgun (WGS) entry which is preliminary data.</text>
</comment>
<feature type="domain" description="DJ-1/PfpI" evidence="1">
    <location>
        <begin position="12"/>
        <end position="207"/>
    </location>
</feature>
<dbReference type="OrthoDB" id="543156at2759"/>
<dbReference type="InterPro" id="IPR029062">
    <property type="entry name" value="Class_I_gatase-like"/>
</dbReference>
<dbReference type="InterPro" id="IPR002818">
    <property type="entry name" value="DJ-1/PfpI"/>
</dbReference>
<protein>
    <submittedName>
        <fullName evidence="2">DJ-1 protein-PfpI domain-containing protein</fullName>
    </submittedName>
</protein>
<reference evidence="2" key="1">
    <citation type="submission" date="2020-05" db="EMBL/GenBank/DDBJ databases">
        <title>Mycena genomes resolve the evolution of fungal bioluminescence.</title>
        <authorList>
            <person name="Tsai I.J."/>
        </authorList>
    </citation>
    <scope>NUCLEOTIDE SEQUENCE</scope>
    <source>
        <strain evidence="2">110903Hualien_Pintung</strain>
    </source>
</reference>
<dbReference type="CDD" id="cd03139">
    <property type="entry name" value="GATase1_PfpI_2"/>
    <property type="match status" value="1"/>
</dbReference>
<dbReference type="PANTHER" id="PTHR43130:SF15">
    <property type="entry name" value="THIJ_PFPI FAMILY PROTEIN (AFU_ORTHOLOGUE AFUA_5G14240)"/>
    <property type="match status" value="1"/>
</dbReference>
<dbReference type="EMBL" id="JACAZE010000003">
    <property type="protein sequence ID" value="KAF7319304.1"/>
    <property type="molecule type" value="Genomic_DNA"/>
</dbReference>
<sequence>MATALPPATTLRVAVCISDEVTLSDFVQPIEILAGINNAATPPPLPGYVPVNVPFRVVFDYLAPKMQPVVSAFGPSLATLNPSKTYAEAMASGLQYDILWVPAGPQPNAFTGVDRTPPEEIAFIRMQAPGAKYILSVCSGALQLALAGVLNGKKATTNKAFYRVITETASTASEIDWQPKARWVVDGNVWTSSGVAAGSDMALAFLEHLAGAKLARQVRGLVEIPEVSQDFDPFAEFHGLV</sequence>
<dbReference type="PANTHER" id="PTHR43130">
    <property type="entry name" value="ARAC-FAMILY TRANSCRIPTIONAL REGULATOR"/>
    <property type="match status" value="1"/>
</dbReference>
<gene>
    <name evidence="2" type="ORF">HMN09_00267900</name>
</gene>
<dbReference type="SUPFAM" id="SSF52317">
    <property type="entry name" value="Class I glutamine amidotransferase-like"/>
    <property type="match status" value="1"/>
</dbReference>
<organism evidence="2 3">
    <name type="scientific">Mycena chlorophos</name>
    <name type="common">Agaric fungus</name>
    <name type="synonym">Agaricus chlorophos</name>
    <dbReference type="NCBI Taxonomy" id="658473"/>
    <lineage>
        <taxon>Eukaryota</taxon>
        <taxon>Fungi</taxon>
        <taxon>Dikarya</taxon>
        <taxon>Basidiomycota</taxon>
        <taxon>Agaricomycotina</taxon>
        <taxon>Agaricomycetes</taxon>
        <taxon>Agaricomycetidae</taxon>
        <taxon>Agaricales</taxon>
        <taxon>Marasmiineae</taxon>
        <taxon>Mycenaceae</taxon>
        <taxon>Mycena</taxon>
    </lineage>
</organism>
<evidence type="ECO:0000259" key="1">
    <source>
        <dbReference type="Pfam" id="PF01965"/>
    </source>
</evidence>
<evidence type="ECO:0000313" key="3">
    <source>
        <dbReference type="Proteomes" id="UP000613580"/>
    </source>
</evidence>
<accession>A0A8H6WHX7</accession>